<evidence type="ECO:0000313" key="3">
    <source>
        <dbReference type="Proteomes" id="UP001392437"/>
    </source>
</evidence>
<organism evidence="2 3">
    <name type="scientific">Apiospora kogelbergensis</name>
    <dbReference type="NCBI Taxonomy" id="1337665"/>
    <lineage>
        <taxon>Eukaryota</taxon>
        <taxon>Fungi</taxon>
        <taxon>Dikarya</taxon>
        <taxon>Ascomycota</taxon>
        <taxon>Pezizomycotina</taxon>
        <taxon>Sordariomycetes</taxon>
        <taxon>Xylariomycetidae</taxon>
        <taxon>Amphisphaeriales</taxon>
        <taxon>Apiosporaceae</taxon>
        <taxon>Apiospora</taxon>
    </lineage>
</organism>
<dbReference type="GO" id="GO:0000408">
    <property type="term" value="C:EKC/KEOPS complex"/>
    <property type="evidence" value="ECO:0007669"/>
    <property type="project" value="TreeGrafter"/>
</dbReference>
<sequence length="115" mass="12453">MAAAMETEQFPCVLTIQVPFPTARLASVALQSLQVDKELSPLVRRIFTITPSGSDAGAGANATPDQHKTLQVEYRATTNRMLRVAVNSFMESLNLVIEVMEHLDADVLAAEAHSS</sequence>
<dbReference type="AlphaFoldDB" id="A0AAW0QU16"/>
<dbReference type="InterPro" id="IPR015419">
    <property type="entry name" value="CTAG/Pcc1"/>
</dbReference>
<dbReference type="GO" id="GO:0070525">
    <property type="term" value="P:tRNA threonylcarbamoyladenosine metabolic process"/>
    <property type="evidence" value="ECO:0007669"/>
    <property type="project" value="TreeGrafter"/>
</dbReference>
<name>A0AAW0QU16_9PEZI</name>
<accession>A0AAW0QU16</accession>
<comment type="similarity">
    <text evidence="1">Belongs to the CTAG/PCC1 family.</text>
</comment>
<evidence type="ECO:0000313" key="2">
    <source>
        <dbReference type="EMBL" id="KAK8114438.1"/>
    </source>
</evidence>
<gene>
    <name evidence="2" type="ORF">PG999_006507</name>
</gene>
<dbReference type="FunFam" id="3.30.310.50:FF:000011">
    <property type="entry name" value="Transcription factor Pcc1"/>
    <property type="match status" value="1"/>
</dbReference>
<protein>
    <submittedName>
        <fullName evidence="2">Uncharacterized protein</fullName>
    </submittedName>
</protein>
<proteinExistence type="inferred from homology"/>
<dbReference type="Gene3D" id="3.30.310.50">
    <property type="entry name" value="Alpha-D-phosphohexomutase, C-terminal domain"/>
    <property type="match status" value="1"/>
</dbReference>
<evidence type="ECO:0000256" key="1">
    <source>
        <dbReference type="ARBA" id="ARBA00007073"/>
    </source>
</evidence>
<dbReference type="Proteomes" id="UP001392437">
    <property type="component" value="Unassembled WGS sequence"/>
</dbReference>
<comment type="caution">
    <text evidence="2">The sequence shown here is derived from an EMBL/GenBank/DDBJ whole genome shotgun (WGS) entry which is preliminary data.</text>
</comment>
<dbReference type="EMBL" id="JAQQWP010000006">
    <property type="protein sequence ID" value="KAK8114438.1"/>
    <property type="molecule type" value="Genomic_DNA"/>
</dbReference>
<dbReference type="PANTHER" id="PTHR31283">
    <property type="entry name" value="EKC/KEOPS COMPLEX SUBUNIT PCC1 FAMILY MEMBER"/>
    <property type="match status" value="1"/>
</dbReference>
<dbReference type="Pfam" id="PF09341">
    <property type="entry name" value="Pcc1"/>
    <property type="match status" value="1"/>
</dbReference>
<reference evidence="2 3" key="1">
    <citation type="submission" date="2023-01" db="EMBL/GenBank/DDBJ databases">
        <title>Analysis of 21 Apiospora genomes using comparative genomics revels a genus with tremendous synthesis potential of carbohydrate active enzymes and secondary metabolites.</title>
        <authorList>
            <person name="Sorensen T."/>
        </authorList>
    </citation>
    <scope>NUCLEOTIDE SEQUENCE [LARGE SCALE GENOMIC DNA]</scope>
    <source>
        <strain evidence="2 3">CBS 117206</strain>
    </source>
</reference>
<keyword evidence="3" id="KW-1185">Reference proteome</keyword>
<dbReference type="PANTHER" id="PTHR31283:SF5">
    <property type="entry name" value="EKC_KEOPS COMPLEX SUBUNIT LAGE3"/>
    <property type="match status" value="1"/>
</dbReference>